<dbReference type="AlphaFoldDB" id="W7T9X9"/>
<feature type="compositionally biased region" description="Low complexity" evidence="1">
    <location>
        <begin position="20"/>
        <end position="42"/>
    </location>
</feature>
<evidence type="ECO:0000313" key="3">
    <source>
        <dbReference type="Proteomes" id="UP000019335"/>
    </source>
</evidence>
<reference evidence="2 3" key="1">
    <citation type="journal article" date="2014" name="Mol. Plant">
        <title>Chromosome Scale Genome Assembly and Transcriptome Profiling of Nannochloropsis gaditana in Nitrogen Depletion.</title>
        <authorList>
            <person name="Corteggiani Carpinelli E."/>
            <person name="Telatin A."/>
            <person name="Vitulo N."/>
            <person name="Forcato C."/>
            <person name="D'Angelo M."/>
            <person name="Schiavon R."/>
            <person name="Vezzi A."/>
            <person name="Giacometti G.M."/>
            <person name="Morosinotto T."/>
            <person name="Valle G."/>
        </authorList>
    </citation>
    <scope>NUCLEOTIDE SEQUENCE [LARGE SCALE GENOMIC DNA]</scope>
    <source>
        <strain evidence="2 3">B-31</strain>
    </source>
</reference>
<sequence length="128" mass="13847">PSLPPCVAPSTLSMKEAYNSTSSPSAPASTGSTPSSSRMRRPAPAIDWNKQLSCMCRMPECCIGRHDSESRGEVGGGQWKRYGLRFQREIGVTFVSFRIVLAVSFPLSCPFRAGGVVYRARETGEDAA</sequence>
<keyword evidence="3" id="KW-1185">Reference proteome</keyword>
<accession>W7T9X9</accession>
<feature type="region of interest" description="Disordered" evidence="1">
    <location>
        <begin position="17"/>
        <end position="42"/>
    </location>
</feature>
<dbReference type="EMBL" id="AZIL01003193">
    <property type="protein sequence ID" value="EWM20333.1"/>
    <property type="molecule type" value="Genomic_DNA"/>
</dbReference>
<name>W7T9X9_9STRA</name>
<evidence type="ECO:0000313" key="2">
    <source>
        <dbReference type="EMBL" id="EWM20333.1"/>
    </source>
</evidence>
<proteinExistence type="predicted"/>
<feature type="non-terminal residue" evidence="2">
    <location>
        <position position="1"/>
    </location>
</feature>
<gene>
    <name evidence="2" type="ORF">Naga_101363g1</name>
</gene>
<evidence type="ECO:0000256" key="1">
    <source>
        <dbReference type="SAM" id="MobiDB-lite"/>
    </source>
</evidence>
<comment type="caution">
    <text evidence="2">The sequence shown here is derived from an EMBL/GenBank/DDBJ whole genome shotgun (WGS) entry which is preliminary data.</text>
</comment>
<dbReference type="Proteomes" id="UP000019335">
    <property type="component" value="Unassembled WGS sequence"/>
</dbReference>
<organism evidence="2 3">
    <name type="scientific">Nannochloropsis gaditana</name>
    <dbReference type="NCBI Taxonomy" id="72520"/>
    <lineage>
        <taxon>Eukaryota</taxon>
        <taxon>Sar</taxon>
        <taxon>Stramenopiles</taxon>
        <taxon>Ochrophyta</taxon>
        <taxon>Eustigmatophyceae</taxon>
        <taxon>Eustigmatales</taxon>
        <taxon>Monodopsidaceae</taxon>
        <taxon>Nannochloropsis</taxon>
    </lineage>
</organism>
<protein>
    <submittedName>
        <fullName evidence="2">Uncharacterized protein</fullName>
    </submittedName>
</protein>